<keyword evidence="8 13" id="KW-1133">Transmembrane helix</keyword>
<dbReference type="PANTHER" id="PTHR47354">
    <property type="entry name" value="NADH OXIDOREDUCTASE HCR"/>
    <property type="match status" value="1"/>
</dbReference>
<proteinExistence type="predicted"/>
<feature type="transmembrane region" description="Helical" evidence="13">
    <location>
        <begin position="310"/>
        <end position="330"/>
    </location>
</feature>
<keyword evidence="5" id="KW-0001">2Fe-2S</keyword>
<reference evidence="15 16" key="1">
    <citation type="journal article" date="2016" name="Nat. Commun.">
        <title>Thousands of microbial genomes shed light on interconnected biogeochemical processes in an aquifer system.</title>
        <authorList>
            <person name="Anantharaman K."/>
            <person name="Brown C.T."/>
            <person name="Hug L.A."/>
            <person name="Sharon I."/>
            <person name="Castelle C.J."/>
            <person name="Probst A.J."/>
            <person name="Thomas B.C."/>
            <person name="Singh A."/>
            <person name="Wilkins M.J."/>
            <person name="Karaoz U."/>
            <person name="Brodie E.L."/>
            <person name="Williams K.H."/>
            <person name="Hubbard S.S."/>
            <person name="Banfield J.F."/>
        </authorList>
    </citation>
    <scope>NUCLEOTIDE SEQUENCE [LARGE SCALE GENOMIC DNA]</scope>
</reference>
<organism evidence="15 16">
    <name type="scientific">Candidatus Curtissbacteria bacterium RIFCSPLOWO2_01_FULL_38_11b</name>
    <dbReference type="NCBI Taxonomy" id="1797725"/>
    <lineage>
        <taxon>Bacteria</taxon>
        <taxon>Candidatus Curtissiibacteriota</taxon>
    </lineage>
</organism>
<dbReference type="Proteomes" id="UP000176740">
    <property type="component" value="Unassembled WGS sequence"/>
</dbReference>
<dbReference type="GO" id="GO:0046872">
    <property type="term" value="F:metal ion binding"/>
    <property type="evidence" value="ECO:0007669"/>
    <property type="project" value="UniProtKB-KW"/>
</dbReference>
<feature type="transmembrane region" description="Helical" evidence="13">
    <location>
        <begin position="179"/>
        <end position="199"/>
    </location>
</feature>
<dbReference type="InterPro" id="IPR001433">
    <property type="entry name" value="OxRdtase_FAD/NAD-bd"/>
</dbReference>
<keyword evidence="12 13" id="KW-0472">Membrane</keyword>
<comment type="caution">
    <text evidence="15">The sequence shown here is derived from an EMBL/GenBank/DDBJ whole genome shotgun (WGS) entry which is preliminary data.</text>
</comment>
<evidence type="ECO:0000256" key="1">
    <source>
        <dbReference type="ARBA" id="ARBA00001974"/>
    </source>
</evidence>
<dbReference type="STRING" id="1797725.A3A49_01355"/>
<dbReference type="InterPro" id="IPR013130">
    <property type="entry name" value="Fe3_Rdtase_TM_dom"/>
</dbReference>
<comment type="cofactor">
    <cofactor evidence="1">
        <name>FAD</name>
        <dbReference type="ChEBI" id="CHEBI:57692"/>
    </cofactor>
</comment>
<dbReference type="GO" id="GO:0050660">
    <property type="term" value="F:flavin adenine dinucleotide binding"/>
    <property type="evidence" value="ECO:0007669"/>
    <property type="project" value="TreeGrafter"/>
</dbReference>
<dbReference type="Pfam" id="PF00175">
    <property type="entry name" value="NAD_binding_1"/>
    <property type="match status" value="1"/>
</dbReference>
<evidence type="ECO:0000313" key="15">
    <source>
        <dbReference type="EMBL" id="OGD97020.1"/>
    </source>
</evidence>
<dbReference type="GO" id="GO:0051537">
    <property type="term" value="F:2 iron, 2 sulfur cluster binding"/>
    <property type="evidence" value="ECO:0007669"/>
    <property type="project" value="UniProtKB-KW"/>
</dbReference>
<dbReference type="SUPFAM" id="SSF63380">
    <property type="entry name" value="Riboflavin synthase domain-like"/>
    <property type="match status" value="1"/>
</dbReference>
<dbReference type="PROSITE" id="PS51384">
    <property type="entry name" value="FAD_FR"/>
    <property type="match status" value="1"/>
</dbReference>
<dbReference type="Pfam" id="PF01794">
    <property type="entry name" value="Ferric_reduct"/>
    <property type="match status" value="1"/>
</dbReference>
<dbReference type="Gene3D" id="2.40.30.10">
    <property type="entry name" value="Translation factors"/>
    <property type="match status" value="1"/>
</dbReference>
<accession>A0A1F5GYL5</accession>
<dbReference type="Pfam" id="PF08022">
    <property type="entry name" value="FAD_binding_8"/>
    <property type="match status" value="1"/>
</dbReference>
<evidence type="ECO:0000259" key="14">
    <source>
        <dbReference type="PROSITE" id="PS51384"/>
    </source>
</evidence>
<keyword evidence="7" id="KW-0274">FAD</keyword>
<dbReference type="GO" id="GO:0016020">
    <property type="term" value="C:membrane"/>
    <property type="evidence" value="ECO:0007669"/>
    <property type="project" value="UniProtKB-SubCell"/>
</dbReference>
<dbReference type="InterPro" id="IPR017938">
    <property type="entry name" value="Riboflavin_synthase-like_b-brl"/>
</dbReference>
<evidence type="ECO:0000313" key="16">
    <source>
        <dbReference type="Proteomes" id="UP000176740"/>
    </source>
</evidence>
<evidence type="ECO:0000256" key="12">
    <source>
        <dbReference type="ARBA" id="ARBA00023136"/>
    </source>
</evidence>
<feature type="transmembrane region" description="Helical" evidence="13">
    <location>
        <begin position="148"/>
        <end position="167"/>
    </location>
</feature>
<evidence type="ECO:0000256" key="4">
    <source>
        <dbReference type="ARBA" id="ARBA00022692"/>
    </source>
</evidence>
<keyword evidence="11" id="KW-0411">Iron-sulfur</keyword>
<evidence type="ECO:0000256" key="9">
    <source>
        <dbReference type="ARBA" id="ARBA00023002"/>
    </source>
</evidence>
<dbReference type="PANTHER" id="PTHR47354:SF8">
    <property type="entry name" value="1,2-PHENYLACETYL-COA EPOXIDASE, SUBUNIT E"/>
    <property type="match status" value="1"/>
</dbReference>
<dbReference type="GO" id="GO:0016491">
    <property type="term" value="F:oxidoreductase activity"/>
    <property type="evidence" value="ECO:0007669"/>
    <property type="project" value="UniProtKB-KW"/>
</dbReference>
<keyword evidence="3" id="KW-0285">Flavoprotein</keyword>
<comment type="subcellular location">
    <subcellularLocation>
        <location evidence="2">Membrane</location>
        <topology evidence="2">Multi-pass membrane protein</topology>
    </subcellularLocation>
</comment>
<keyword evidence="6" id="KW-0479">Metal-binding</keyword>
<dbReference type="InterPro" id="IPR013112">
    <property type="entry name" value="FAD-bd_8"/>
</dbReference>
<gene>
    <name evidence="15" type="ORF">A3A49_01355</name>
</gene>
<feature type="transmembrane region" description="Helical" evidence="13">
    <location>
        <begin position="118"/>
        <end position="141"/>
    </location>
</feature>
<dbReference type="InterPro" id="IPR017927">
    <property type="entry name" value="FAD-bd_FR_type"/>
</dbReference>
<keyword evidence="9" id="KW-0560">Oxidoreductase</keyword>
<dbReference type="AlphaFoldDB" id="A0A1F5GYL5"/>
<feature type="domain" description="FAD-binding FR-type" evidence="14">
    <location>
        <begin position="203"/>
        <end position="301"/>
    </location>
</feature>
<evidence type="ECO:0000256" key="11">
    <source>
        <dbReference type="ARBA" id="ARBA00023014"/>
    </source>
</evidence>
<dbReference type="SUPFAM" id="SSF52343">
    <property type="entry name" value="Ferredoxin reductase-like, C-terminal NADP-linked domain"/>
    <property type="match status" value="1"/>
</dbReference>
<dbReference type="Gene3D" id="3.40.50.80">
    <property type="entry name" value="Nucleotide-binding domain of ferredoxin-NADP reductase (FNR) module"/>
    <property type="match status" value="1"/>
</dbReference>
<sequence>MRNLRGIIIIFVLSVVTIALWVQSKESSNIILANIPLSVSQIFGLLGIVLMAISLILSTRLKIVENTFGGMDKVYDTHIIVGGLSTVFALNHPLLLALNSLPEISIAKNYFFIGSNSAYNFGIVALYILLLQLIFIVLIKLPYNIWKFTHKFTGISFMLAGVHALMIGSDISSFPPLKYWLLLFIVIGIQAWIYTVLFYKNFGPRYIYKIVKTERVLDIINIYLVSVTKRVLFSPGQFCYFSFADSKVGNESHPFTISSSPDDPYLRVSIKILGDHTMRFRDLKKDSLVAVYGPYGKFGQHLIGNDYQKIVWIAGGIGITPFVSMFRYYLNRLHNKQIYLFYSYSNKEEALFLDDLGVSNNINVFYWNTAEKGYLDVNKVLHFVGDLNNALIQICGPINMMESMENQFIKAGVNERDIVTEKFSMI</sequence>
<keyword evidence="10" id="KW-0408">Iron</keyword>
<evidence type="ECO:0000256" key="5">
    <source>
        <dbReference type="ARBA" id="ARBA00022714"/>
    </source>
</evidence>
<feature type="transmembrane region" description="Helical" evidence="13">
    <location>
        <begin position="78"/>
        <end position="98"/>
    </location>
</feature>
<dbReference type="InterPro" id="IPR039261">
    <property type="entry name" value="FNR_nucleotide-bd"/>
</dbReference>
<evidence type="ECO:0000256" key="10">
    <source>
        <dbReference type="ARBA" id="ARBA00023004"/>
    </source>
</evidence>
<evidence type="ECO:0000256" key="7">
    <source>
        <dbReference type="ARBA" id="ARBA00022827"/>
    </source>
</evidence>
<evidence type="ECO:0000256" key="3">
    <source>
        <dbReference type="ARBA" id="ARBA00022630"/>
    </source>
</evidence>
<name>A0A1F5GYL5_9BACT</name>
<evidence type="ECO:0000256" key="6">
    <source>
        <dbReference type="ARBA" id="ARBA00022723"/>
    </source>
</evidence>
<feature type="transmembrane region" description="Helical" evidence="13">
    <location>
        <begin position="30"/>
        <end position="57"/>
    </location>
</feature>
<evidence type="ECO:0000256" key="13">
    <source>
        <dbReference type="SAM" id="Phobius"/>
    </source>
</evidence>
<feature type="transmembrane region" description="Helical" evidence="13">
    <location>
        <begin position="7"/>
        <end position="24"/>
    </location>
</feature>
<keyword evidence="4 13" id="KW-0812">Transmembrane</keyword>
<protein>
    <recommendedName>
        <fullName evidence="14">FAD-binding FR-type domain-containing protein</fullName>
    </recommendedName>
</protein>
<evidence type="ECO:0000256" key="8">
    <source>
        <dbReference type="ARBA" id="ARBA00022989"/>
    </source>
</evidence>
<dbReference type="InterPro" id="IPR050415">
    <property type="entry name" value="MRET"/>
</dbReference>
<evidence type="ECO:0000256" key="2">
    <source>
        <dbReference type="ARBA" id="ARBA00004141"/>
    </source>
</evidence>
<dbReference type="EMBL" id="MFBO01000040">
    <property type="protein sequence ID" value="OGD97020.1"/>
    <property type="molecule type" value="Genomic_DNA"/>
</dbReference>